<dbReference type="InterPro" id="IPR050158">
    <property type="entry name" value="Ubiquitin_ubiquitin-like"/>
</dbReference>
<sequence length="408" mass="44898">MSANNLAIIIQIFVKTVASITITLEVEANDTIENVKAKIQKKEGIPLDQQRLIFDGKQLCDGRTLTDYNIRKESMIRLIPGLAAGSGRPKTLVKGKARINPKVCCHRHPEQKNRDVNDTSSTAYSLKTVRLYDYSECMRCGSPRRWWKITYAAEPGRRSPADEFLLETDVFEHAGETLVRLLEVLNARATVPGQEGIDIERARKIIIHIGDDDVFEVTGYDEIGRQPIPLDVALPPNPMFIRYSPISEDEPIAPRASAEPNLTTVPAPECAAQPELETEPSTSALAPMLGPFLENLQTLPQKSGRGNELKNHVRLVFRNADPTIRDPIRDLLVSEAMCSAASTSSAGSGGKTNDRDKMKSNWRNSVMGYGRGGNVVQEPQRAPSPPVPLEPRAPTPTENEALPALLPG</sequence>
<dbReference type="Pfam" id="PF00240">
    <property type="entry name" value="ubiquitin"/>
    <property type="match status" value="1"/>
</dbReference>
<dbReference type="InterPro" id="IPR000626">
    <property type="entry name" value="Ubiquitin-like_dom"/>
</dbReference>
<name>A0A183C263_GLOPA</name>
<reference evidence="5" key="3">
    <citation type="submission" date="2016-06" db="UniProtKB">
        <authorList>
            <consortium name="WormBaseParasite"/>
        </authorList>
    </citation>
    <scope>IDENTIFICATION</scope>
</reference>
<dbReference type="SUPFAM" id="SSF54236">
    <property type="entry name" value="Ubiquitin-like"/>
    <property type="match status" value="1"/>
</dbReference>
<accession>A0A183C263</accession>
<dbReference type="InterPro" id="IPR029071">
    <property type="entry name" value="Ubiquitin-like_domsf"/>
</dbReference>
<evidence type="ECO:0000256" key="1">
    <source>
        <dbReference type="SAM" id="MobiDB-lite"/>
    </source>
</evidence>
<dbReference type="Proteomes" id="UP000050741">
    <property type="component" value="Unassembled WGS sequence"/>
</dbReference>
<dbReference type="InterPro" id="IPR019954">
    <property type="entry name" value="Ubiquitin_CS"/>
</dbReference>
<keyword evidence="2" id="KW-0732">Signal</keyword>
<feature type="domain" description="Ubiquitin-like" evidence="3">
    <location>
        <begin position="10"/>
        <end position="85"/>
    </location>
</feature>
<feature type="chain" id="PRO_5008146960" evidence="2">
    <location>
        <begin position="20"/>
        <end position="408"/>
    </location>
</feature>
<feature type="compositionally biased region" description="Pro residues" evidence="1">
    <location>
        <begin position="382"/>
        <end position="394"/>
    </location>
</feature>
<dbReference type="InterPro" id="IPR019956">
    <property type="entry name" value="Ubiquitin_dom"/>
</dbReference>
<evidence type="ECO:0000259" key="3">
    <source>
        <dbReference type="PROSITE" id="PS50053"/>
    </source>
</evidence>
<organism evidence="4 5">
    <name type="scientific">Globodera pallida</name>
    <name type="common">Potato cyst nematode worm</name>
    <name type="synonym">Heterodera pallida</name>
    <dbReference type="NCBI Taxonomy" id="36090"/>
    <lineage>
        <taxon>Eukaryota</taxon>
        <taxon>Metazoa</taxon>
        <taxon>Ecdysozoa</taxon>
        <taxon>Nematoda</taxon>
        <taxon>Chromadorea</taxon>
        <taxon>Rhabditida</taxon>
        <taxon>Tylenchina</taxon>
        <taxon>Tylenchomorpha</taxon>
        <taxon>Tylenchoidea</taxon>
        <taxon>Heteroderidae</taxon>
        <taxon>Heteroderinae</taxon>
        <taxon>Globodera</taxon>
    </lineage>
</organism>
<reference evidence="4" key="1">
    <citation type="submission" date="2013-12" db="EMBL/GenBank/DDBJ databases">
        <authorList>
            <person name="Aslett M."/>
        </authorList>
    </citation>
    <scope>NUCLEOTIDE SEQUENCE [LARGE SCALE GENOMIC DNA]</scope>
    <source>
        <strain evidence="4">Lindley</strain>
    </source>
</reference>
<evidence type="ECO:0000313" key="4">
    <source>
        <dbReference type="Proteomes" id="UP000050741"/>
    </source>
</evidence>
<proteinExistence type="predicted"/>
<dbReference type="FunFam" id="3.10.20.90:FF:000160">
    <property type="entry name" value="Polyubiquitin-C"/>
    <property type="match status" value="1"/>
</dbReference>
<dbReference type="AlphaFoldDB" id="A0A183C263"/>
<dbReference type="PANTHER" id="PTHR10666">
    <property type="entry name" value="UBIQUITIN"/>
    <property type="match status" value="1"/>
</dbReference>
<dbReference type="PRINTS" id="PR00348">
    <property type="entry name" value="UBIQUITIN"/>
</dbReference>
<keyword evidence="4" id="KW-1185">Reference proteome</keyword>
<dbReference type="SMART" id="SM00213">
    <property type="entry name" value="UBQ"/>
    <property type="match status" value="1"/>
</dbReference>
<dbReference type="WBParaSite" id="GPLIN_000695700">
    <property type="protein sequence ID" value="GPLIN_000695700"/>
    <property type="gene ID" value="GPLIN_000695700"/>
</dbReference>
<protein>
    <submittedName>
        <fullName evidence="5">Ubiquitin-like domain-containing protein</fullName>
    </submittedName>
</protein>
<feature type="region of interest" description="Disordered" evidence="1">
    <location>
        <begin position="341"/>
        <end position="408"/>
    </location>
</feature>
<evidence type="ECO:0000256" key="2">
    <source>
        <dbReference type="SAM" id="SignalP"/>
    </source>
</evidence>
<evidence type="ECO:0000313" key="5">
    <source>
        <dbReference type="WBParaSite" id="GPLIN_000695700"/>
    </source>
</evidence>
<dbReference type="Gene3D" id="3.10.20.90">
    <property type="entry name" value="Phosphatidylinositol 3-kinase Catalytic Subunit, Chain A, domain 1"/>
    <property type="match status" value="1"/>
</dbReference>
<dbReference type="PROSITE" id="PS50053">
    <property type="entry name" value="UBIQUITIN_2"/>
    <property type="match status" value="1"/>
</dbReference>
<dbReference type="PROSITE" id="PS00299">
    <property type="entry name" value="UBIQUITIN_1"/>
    <property type="match status" value="1"/>
</dbReference>
<feature type="signal peptide" evidence="2">
    <location>
        <begin position="1"/>
        <end position="19"/>
    </location>
</feature>
<reference evidence="4" key="2">
    <citation type="submission" date="2014-05" db="EMBL/GenBank/DDBJ databases">
        <title>The genome and life-stage specific transcriptomes of Globodera pallida elucidate key aspects of plant parasitism by a cyst nematode.</title>
        <authorList>
            <person name="Cotton J.A."/>
            <person name="Lilley C.J."/>
            <person name="Jones L.M."/>
            <person name="Kikuchi T."/>
            <person name="Reid A.J."/>
            <person name="Thorpe P."/>
            <person name="Tsai I.J."/>
            <person name="Beasley H."/>
            <person name="Blok V."/>
            <person name="Cock P.J.A."/>
            <person name="Van den Akker S.E."/>
            <person name="Holroyd N."/>
            <person name="Hunt M."/>
            <person name="Mantelin S."/>
            <person name="Naghra H."/>
            <person name="Pain A."/>
            <person name="Palomares-Rius J.E."/>
            <person name="Zarowiecki M."/>
            <person name="Berriman M."/>
            <person name="Jones J.T."/>
            <person name="Urwin P.E."/>
        </authorList>
    </citation>
    <scope>NUCLEOTIDE SEQUENCE [LARGE SCALE GENOMIC DNA]</scope>
    <source>
        <strain evidence="4">Lindley</strain>
    </source>
</reference>